<evidence type="ECO:0000313" key="1">
    <source>
        <dbReference type="EMBL" id="GGN90313.1"/>
    </source>
</evidence>
<protein>
    <recommendedName>
        <fullName evidence="3">Transposase</fullName>
    </recommendedName>
</protein>
<gene>
    <name evidence="1" type="ORF">GCM10010969_00670</name>
</gene>
<dbReference type="Proteomes" id="UP000606653">
    <property type="component" value="Unassembled WGS sequence"/>
</dbReference>
<reference evidence="2" key="1">
    <citation type="journal article" date="2019" name="Int. J. Syst. Evol. Microbiol.">
        <title>The Global Catalogue of Microorganisms (GCM) 10K type strain sequencing project: providing services to taxonomists for standard genome sequencing and annotation.</title>
        <authorList>
            <consortium name="The Broad Institute Genomics Platform"/>
            <consortium name="The Broad Institute Genome Sequencing Center for Infectious Disease"/>
            <person name="Wu L."/>
            <person name="Ma J."/>
        </authorList>
    </citation>
    <scope>NUCLEOTIDE SEQUENCE [LARGE SCALE GENOMIC DNA]</scope>
    <source>
        <strain evidence="2">CGMCC 1.6964</strain>
    </source>
</reference>
<name>A0ABQ2KQF8_9BACL</name>
<keyword evidence="2" id="KW-1185">Reference proteome</keyword>
<comment type="caution">
    <text evidence="1">The sequence shown here is derived from an EMBL/GenBank/DDBJ whole genome shotgun (WGS) entry which is preliminary data.</text>
</comment>
<dbReference type="EMBL" id="BMLN01000001">
    <property type="protein sequence ID" value="GGN90313.1"/>
    <property type="molecule type" value="Genomic_DNA"/>
</dbReference>
<accession>A0ABQ2KQF8</accession>
<proteinExistence type="predicted"/>
<organism evidence="1 2">
    <name type="scientific">Saccharibacillus kuerlensis</name>
    <dbReference type="NCBI Taxonomy" id="459527"/>
    <lineage>
        <taxon>Bacteria</taxon>
        <taxon>Bacillati</taxon>
        <taxon>Bacillota</taxon>
        <taxon>Bacilli</taxon>
        <taxon>Bacillales</taxon>
        <taxon>Paenibacillaceae</taxon>
        <taxon>Saccharibacillus</taxon>
    </lineage>
</organism>
<evidence type="ECO:0008006" key="3">
    <source>
        <dbReference type="Google" id="ProtNLM"/>
    </source>
</evidence>
<evidence type="ECO:0000313" key="2">
    <source>
        <dbReference type="Proteomes" id="UP000606653"/>
    </source>
</evidence>
<sequence>MNNFEDIVEMDETYLLYSEKGERKFKYRKPWKCASSAKKRGINNE</sequence>